<sequence>ATMRKIGLFPSLVRDGFMLIPKETAPKENAGV</sequence>
<comment type="caution">
    <text evidence="1">The sequence shown here is derived from an EMBL/GenBank/DDBJ whole genome shotgun (WGS) entry which is preliminary data.</text>
</comment>
<protein>
    <submittedName>
        <fullName evidence="1">Uncharacterized protein</fullName>
    </submittedName>
</protein>
<proteinExistence type="predicted"/>
<dbReference type="EMBL" id="LAZR01049276">
    <property type="protein sequence ID" value="KKK90029.1"/>
    <property type="molecule type" value="Genomic_DNA"/>
</dbReference>
<accession>A0A0F9BHC9</accession>
<organism evidence="1">
    <name type="scientific">marine sediment metagenome</name>
    <dbReference type="NCBI Taxonomy" id="412755"/>
    <lineage>
        <taxon>unclassified sequences</taxon>
        <taxon>metagenomes</taxon>
        <taxon>ecological metagenomes</taxon>
    </lineage>
</organism>
<reference evidence="1" key="1">
    <citation type="journal article" date="2015" name="Nature">
        <title>Complex archaea that bridge the gap between prokaryotes and eukaryotes.</title>
        <authorList>
            <person name="Spang A."/>
            <person name="Saw J.H."/>
            <person name="Jorgensen S.L."/>
            <person name="Zaremba-Niedzwiedzka K."/>
            <person name="Martijn J."/>
            <person name="Lind A.E."/>
            <person name="van Eijk R."/>
            <person name="Schleper C."/>
            <person name="Guy L."/>
            <person name="Ettema T.J."/>
        </authorList>
    </citation>
    <scope>NUCLEOTIDE SEQUENCE</scope>
</reference>
<evidence type="ECO:0000313" key="1">
    <source>
        <dbReference type="EMBL" id="KKK90029.1"/>
    </source>
</evidence>
<dbReference type="AlphaFoldDB" id="A0A0F9BHC9"/>
<feature type="non-terminal residue" evidence="1">
    <location>
        <position position="1"/>
    </location>
</feature>
<name>A0A0F9BHC9_9ZZZZ</name>
<gene>
    <name evidence="1" type="ORF">LCGC14_2727170</name>
</gene>